<organism evidence="6 7">
    <name type="scientific">Mycena belliarum</name>
    <dbReference type="NCBI Taxonomy" id="1033014"/>
    <lineage>
        <taxon>Eukaryota</taxon>
        <taxon>Fungi</taxon>
        <taxon>Dikarya</taxon>
        <taxon>Basidiomycota</taxon>
        <taxon>Agaricomycotina</taxon>
        <taxon>Agaricomycetes</taxon>
        <taxon>Agaricomycetidae</taxon>
        <taxon>Agaricales</taxon>
        <taxon>Marasmiineae</taxon>
        <taxon>Mycenaceae</taxon>
        <taxon>Mycena</taxon>
    </lineage>
</organism>
<keyword evidence="3" id="KW-0862">Zinc</keyword>
<keyword evidence="1" id="KW-0479">Metal-binding</keyword>
<name>A0AAD6TRY4_9AGAR</name>
<gene>
    <name evidence="6" type="ORF">B0H15DRAFT_866195</name>
</gene>
<proteinExistence type="predicted"/>
<evidence type="ECO:0000313" key="7">
    <source>
        <dbReference type="Proteomes" id="UP001222325"/>
    </source>
</evidence>
<dbReference type="GO" id="GO:0008270">
    <property type="term" value="F:zinc ion binding"/>
    <property type="evidence" value="ECO:0007669"/>
    <property type="project" value="UniProtKB-KW"/>
</dbReference>
<evidence type="ECO:0000313" key="6">
    <source>
        <dbReference type="EMBL" id="KAJ7075649.1"/>
    </source>
</evidence>
<dbReference type="Pfam" id="PF01753">
    <property type="entry name" value="zf-MYND"/>
    <property type="match status" value="1"/>
</dbReference>
<sequence>MDSMMNPTAHSLVSWVGLMDEDGAPPDPVNDLRGLKAQLGILQAAPISKQMKIYSETTATYMPALAAIFRQTPEVLGCISVLLNAISSSPYFVRFLRSPGGAGIAALQAKRVANAVNEIPSMSVDDAAEICQFLSTLLLLQGVQDVAEEDKTILLKHLPIWERIFSGRLAAKTANRCLAQLTDDPAMREMTRAVKTMLESKLEQCGGPGCTRRISEDGSKSALMHCSRCKTAVYCGAAHQKAAWAEHKRICFAPAF</sequence>
<dbReference type="PROSITE" id="PS50865">
    <property type="entry name" value="ZF_MYND_2"/>
    <property type="match status" value="1"/>
</dbReference>
<evidence type="ECO:0000256" key="4">
    <source>
        <dbReference type="PROSITE-ProRule" id="PRU00134"/>
    </source>
</evidence>
<reference evidence="6" key="1">
    <citation type="submission" date="2023-03" db="EMBL/GenBank/DDBJ databases">
        <title>Massive genome expansion in bonnet fungi (Mycena s.s.) driven by repeated elements and novel gene families across ecological guilds.</title>
        <authorList>
            <consortium name="Lawrence Berkeley National Laboratory"/>
            <person name="Harder C.B."/>
            <person name="Miyauchi S."/>
            <person name="Viragh M."/>
            <person name="Kuo A."/>
            <person name="Thoen E."/>
            <person name="Andreopoulos B."/>
            <person name="Lu D."/>
            <person name="Skrede I."/>
            <person name="Drula E."/>
            <person name="Henrissat B."/>
            <person name="Morin E."/>
            <person name="Kohler A."/>
            <person name="Barry K."/>
            <person name="LaButti K."/>
            <person name="Morin E."/>
            <person name="Salamov A."/>
            <person name="Lipzen A."/>
            <person name="Mereny Z."/>
            <person name="Hegedus B."/>
            <person name="Baldrian P."/>
            <person name="Stursova M."/>
            <person name="Weitz H."/>
            <person name="Taylor A."/>
            <person name="Grigoriev I.V."/>
            <person name="Nagy L.G."/>
            <person name="Martin F."/>
            <person name="Kauserud H."/>
        </authorList>
    </citation>
    <scope>NUCLEOTIDE SEQUENCE</scope>
    <source>
        <strain evidence="6">CBHHK173m</strain>
    </source>
</reference>
<dbReference type="EMBL" id="JARJCN010000091">
    <property type="protein sequence ID" value="KAJ7075649.1"/>
    <property type="molecule type" value="Genomic_DNA"/>
</dbReference>
<accession>A0AAD6TRY4</accession>
<evidence type="ECO:0000259" key="5">
    <source>
        <dbReference type="PROSITE" id="PS50865"/>
    </source>
</evidence>
<dbReference type="SUPFAM" id="SSF144232">
    <property type="entry name" value="HIT/MYND zinc finger-like"/>
    <property type="match status" value="1"/>
</dbReference>
<dbReference type="InterPro" id="IPR002893">
    <property type="entry name" value="Znf_MYND"/>
</dbReference>
<protein>
    <recommendedName>
        <fullName evidence="5">MYND-type domain-containing protein</fullName>
    </recommendedName>
</protein>
<keyword evidence="7" id="KW-1185">Reference proteome</keyword>
<comment type="caution">
    <text evidence="6">The sequence shown here is derived from an EMBL/GenBank/DDBJ whole genome shotgun (WGS) entry which is preliminary data.</text>
</comment>
<evidence type="ECO:0000256" key="3">
    <source>
        <dbReference type="ARBA" id="ARBA00022833"/>
    </source>
</evidence>
<dbReference type="Gene3D" id="6.10.140.2220">
    <property type="match status" value="1"/>
</dbReference>
<keyword evidence="2 4" id="KW-0863">Zinc-finger</keyword>
<dbReference type="Proteomes" id="UP001222325">
    <property type="component" value="Unassembled WGS sequence"/>
</dbReference>
<evidence type="ECO:0000256" key="2">
    <source>
        <dbReference type="ARBA" id="ARBA00022771"/>
    </source>
</evidence>
<dbReference type="AlphaFoldDB" id="A0AAD6TRY4"/>
<evidence type="ECO:0000256" key="1">
    <source>
        <dbReference type="ARBA" id="ARBA00022723"/>
    </source>
</evidence>
<feature type="domain" description="MYND-type" evidence="5">
    <location>
        <begin position="207"/>
        <end position="251"/>
    </location>
</feature>